<comment type="similarity">
    <text evidence="1 8">Belongs to the ABC transporter superfamily.</text>
</comment>
<dbReference type="InterPro" id="IPR003439">
    <property type="entry name" value="ABC_transporter-like_ATP-bd"/>
</dbReference>
<comment type="catalytic activity">
    <reaction evidence="8">
        <text>a quaternary ammonium(out) + ATP + H2O = a quaternary ammonium(in) + ADP + phosphate + H(+)</text>
        <dbReference type="Rhea" id="RHEA:11036"/>
        <dbReference type="ChEBI" id="CHEBI:15377"/>
        <dbReference type="ChEBI" id="CHEBI:15378"/>
        <dbReference type="ChEBI" id="CHEBI:30616"/>
        <dbReference type="ChEBI" id="CHEBI:35267"/>
        <dbReference type="ChEBI" id="CHEBI:43474"/>
        <dbReference type="ChEBI" id="CHEBI:456216"/>
    </reaction>
</comment>
<keyword evidence="2 8" id="KW-0813">Transport</keyword>
<comment type="subunit">
    <text evidence="8">The complex is probably composed of two ATP-binding proteins, two transmembrane proteins and a solute-binding protein.</text>
</comment>
<dbReference type="Pfam" id="PF00571">
    <property type="entry name" value="CBS"/>
    <property type="match status" value="2"/>
</dbReference>
<keyword evidence="8" id="KW-1003">Cell membrane</keyword>
<dbReference type="InterPro" id="IPR051921">
    <property type="entry name" value="ABC_osmolyte_uptake_ATP-bind"/>
</dbReference>
<evidence type="ECO:0000256" key="2">
    <source>
        <dbReference type="ARBA" id="ARBA00022448"/>
    </source>
</evidence>
<keyword evidence="5" id="KW-0029">Amino-acid transport</keyword>
<keyword evidence="6 7" id="KW-0129">CBS domain</keyword>
<dbReference type="NCBIfam" id="TIGR01186">
    <property type="entry name" value="proV"/>
    <property type="match status" value="1"/>
</dbReference>
<dbReference type="GO" id="GO:0016887">
    <property type="term" value="F:ATP hydrolysis activity"/>
    <property type="evidence" value="ECO:0007669"/>
    <property type="project" value="UniProtKB-UniRule"/>
</dbReference>
<dbReference type="InterPro" id="IPR017871">
    <property type="entry name" value="ABC_transporter-like_CS"/>
</dbReference>
<dbReference type="GO" id="GO:0005524">
    <property type="term" value="F:ATP binding"/>
    <property type="evidence" value="ECO:0007669"/>
    <property type="project" value="UniProtKB-UniRule"/>
</dbReference>
<evidence type="ECO:0000256" key="7">
    <source>
        <dbReference type="PROSITE-ProRule" id="PRU00703"/>
    </source>
</evidence>
<dbReference type="PROSITE" id="PS00211">
    <property type="entry name" value="ABC_TRANSPORTER_1"/>
    <property type="match status" value="1"/>
</dbReference>
<protein>
    <recommendedName>
        <fullName evidence="8">Quaternary amine transport ATP-binding protein</fullName>
        <ecNumber evidence="8">7.6.2.9</ecNumber>
    </recommendedName>
</protein>
<accession>A0A2G8IXG9</accession>
<dbReference type="SMART" id="SM00382">
    <property type="entry name" value="AAA"/>
    <property type="match status" value="1"/>
</dbReference>
<dbReference type="InterPro" id="IPR003593">
    <property type="entry name" value="AAA+_ATPase"/>
</dbReference>
<evidence type="ECO:0000256" key="5">
    <source>
        <dbReference type="ARBA" id="ARBA00022970"/>
    </source>
</evidence>
<evidence type="ECO:0000256" key="4">
    <source>
        <dbReference type="ARBA" id="ARBA00022840"/>
    </source>
</evidence>
<evidence type="ECO:0000256" key="6">
    <source>
        <dbReference type="ARBA" id="ARBA00023122"/>
    </source>
</evidence>
<dbReference type="SMART" id="SM00116">
    <property type="entry name" value="CBS"/>
    <property type="match status" value="2"/>
</dbReference>
<dbReference type="SUPFAM" id="SSF52540">
    <property type="entry name" value="P-loop containing nucleoside triphosphate hydrolases"/>
    <property type="match status" value="1"/>
</dbReference>
<dbReference type="SUPFAM" id="SSF54631">
    <property type="entry name" value="CBS-domain pair"/>
    <property type="match status" value="1"/>
</dbReference>
<dbReference type="EC" id="7.6.2.9" evidence="8"/>
<evidence type="ECO:0000313" key="12">
    <source>
        <dbReference type="Proteomes" id="UP000230768"/>
    </source>
</evidence>
<dbReference type="Proteomes" id="UP000230768">
    <property type="component" value="Unassembled WGS sequence"/>
</dbReference>
<dbReference type="InterPro" id="IPR027417">
    <property type="entry name" value="P-loop_NTPase"/>
</dbReference>
<evidence type="ECO:0000259" key="9">
    <source>
        <dbReference type="PROSITE" id="PS50893"/>
    </source>
</evidence>
<dbReference type="PANTHER" id="PTHR43869">
    <property type="entry name" value="GLYCINE BETAINE/PROLINE BETAINE TRANSPORT SYSTEM ATP-BINDING PROTEIN PROV"/>
    <property type="match status" value="1"/>
</dbReference>
<evidence type="ECO:0000259" key="10">
    <source>
        <dbReference type="PROSITE" id="PS51371"/>
    </source>
</evidence>
<sequence>MNSEERNIKIKINNVSKIFGKNAKKASQMLEQGKTKRDILKETGATVGVNRANFDVYDGEIFVIMGLSGSGKSTLVRLLNRLIEPTSGEIYIDGDMITNMSKDQLREVRRKKMSMVFQNFALFPHRTILENTEYGLELQGVEKEKRKQKAMDALKLVGLEGFEDQYPNQLSGGMQQRVGLARALANDPDILLMDEAFSALDPLIRKDMQDELLDLHSSVGKTIVFITHDLDEALRIGDRIVLMKDGNIVQIGTPEEILMNPSNEYVERFVEDVDLSKVLTAGNIMKRAETVQIDKGPRVALTLMKNLGISSIYAVDKQNRLLGVISAEEAQRATENQLTLKDVIHQNMKTIHQDTVLTDLFELVSESNIPIAVVDDKNRMKGIVVKGALIGALAGNDQYINLIHTQEVN</sequence>
<dbReference type="PROSITE" id="PS50893">
    <property type="entry name" value="ABC_TRANSPORTER_2"/>
    <property type="match status" value="1"/>
</dbReference>
<dbReference type="InterPro" id="IPR046342">
    <property type="entry name" value="CBS_dom_sf"/>
</dbReference>
<dbReference type="Pfam" id="PF00005">
    <property type="entry name" value="ABC_tran"/>
    <property type="match status" value="1"/>
</dbReference>
<dbReference type="InterPro" id="IPR000644">
    <property type="entry name" value="CBS_dom"/>
</dbReference>
<evidence type="ECO:0000256" key="8">
    <source>
        <dbReference type="RuleBase" id="RU369116"/>
    </source>
</evidence>
<evidence type="ECO:0000313" key="11">
    <source>
        <dbReference type="EMBL" id="PIK28216.1"/>
    </source>
</evidence>
<dbReference type="PROSITE" id="PS51371">
    <property type="entry name" value="CBS"/>
    <property type="match status" value="1"/>
</dbReference>
<dbReference type="GO" id="GO:0006970">
    <property type="term" value="P:response to osmotic stress"/>
    <property type="evidence" value="ECO:0007669"/>
    <property type="project" value="UniProtKB-ARBA"/>
</dbReference>
<dbReference type="Gene3D" id="3.40.50.300">
    <property type="entry name" value="P-loop containing nucleotide triphosphate hydrolases"/>
    <property type="match status" value="1"/>
</dbReference>
<dbReference type="PANTHER" id="PTHR43869:SF1">
    <property type="entry name" value="GLYCINE BETAINE_PROLINE BETAINE TRANSPORT SYSTEM ATP-BINDING PROTEIN PROV"/>
    <property type="match status" value="1"/>
</dbReference>
<keyword evidence="8" id="KW-0472">Membrane</keyword>
<dbReference type="GO" id="GO:0006865">
    <property type="term" value="P:amino acid transport"/>
    <property type="evidence" value="ECO:0007669"/>
    <property type="project" value="UniProtKB-UniRule"/>
</dbReference>
<feature type="domain" description="ABC transporter" evidence="9">
    <location>
        <begin position="34"/>
        <end position="270"/>
    </location>
</feature>
<feature type="domain" description="CBS" evidence="10">
    <location>
        <begin position="284"/>
        <end position="340"/>
    </location>
</feature>
<name>A0A2G8IXG9_BACPU</name>
<dbReference type="GO" id="GO:0005886">
    <property type="term" value="C:plasma membrane"/>
    <property type="evidence" value="ECO:0007669"/>
    <property type="project" value="UniProtKB-SubCell"/>
</dbReference>
<dbReference type="FunFam" id="3.40.50.300:FF:000201">
    <property type="entry name" value="Glycine betaine/L-proline ABC transporter ATP-binding protein"/>
    <property type="match status" value="1"/>
</dbReference>
<keyword evidence="8" id="KW-0997">Cell inner membrane</keyword>
<dbReference type="GO" id="GO:0015418">
    <property type="term" value="F:ABC-type quaternary ammonium compound transporting activity"/>
    <property type="evidence" value="ECO:0007669"/>
    <property type="project" value="UniProtKB-EC"/>
</dbReference>
<keyword evidence="4 8" id="KW-0067">ATP-binding</keyword>
<comment type="caution">
    <text evidence="11">The sequence shown here is derived from an EMBL/GenBank/DDBJ whole genome shotgun (WGS) entry which is preliminary data.</text>
</comment>
<reference evidence="11 12" key="1">
    <citation type="submission" date="2017-11" db="EMBL/GenBank/DDBJ databases">
        <title>Draft genome sequence of Bacillus pumilus 51_5il from lake Gorkoye (Russia: Novosibirsk region).</title>
        <authorList>
            <person name="Shipova A.A."/>
            <person name="Rozanov A.S."/>
            <person name="Bryanskaya A.V."/>
            <person name="Peltek S.E."/>
        </authorList>
    </citation>
    <scope>NUCLEOTIDE SEQUENCE [LARGE SCALE GENOMIC DNA]</scope>
    <source>
        <strain evidence="11 12">51_5il</strain>
    </source>
</reference>
<dbReference type="InterPro" id="IPR005892">
    <property type="entry name" value="Gly-betaine_transp_ATP-bd"/>
</dbReference>
<keyword evidence="3 8" id="KW-0547">Nucleotide-binding</keyword>
<gene>
    <name evidence="11" type="ORF">CTV99_02520</name>
</gene>
<dbReference type="EMBL" id="PEKP01000004">
    <property type="protein sequence ID" value="PIK28216.1"/>
    <property type="molecule type" value="Genomic_DNA"/>
</dbReference>
<evidence type="ECO:0000256" key="3">
    <source>
        <dbReference type="ARBA" id="ARBA00022741"/>
    </source>
</evidence>
<dbReference type="Gene3D" id="3.10.580.10">
    <property type="entry name" value="CBS-domain"/>
    <property type="match status" value="1"/>
</dbReference>
<dbReference type="AlphaFoldDB" id="A0A2G8IXG9"/>
<dbReference type="GO" id="GO:0031460">
    <property type="term" value="P:glycine betaine transport"/>
    <property type="evidence" value="ECO:0007669"/>
    <property type="project" value="InterPro"/>
</dbReference>
<evidence type="ECO:0000256" key="1">
    <source>
        <dbReference type="ARBA" id="ARBA00005417"/>
    </source>
</evidence>
<dbReference type="RefSeq" id="WP_099726138.1">
    <property type="nucleotide sequence ID" value="NZ_CP101833.1"/>
</dbReference>
<proteinExistence type="inferred from homology"/>
<organism evidence="11 12">
    <name type="scientific">Bacillus pumilus</name>
    <name type="common">Bacillus mesentericus</name>
    <dbReference type="NCBI Taxonomy" id="1408"/>
    <lineage>
        <taxon>Bacteria</taxon>
        <taxon>Bacillati</taxon>
        <taxon>Bacillota</taxon>
        <taxon>Bacilli</taxon>
        <taxon>Bacillales</taxon>
        <taxon>Bacillaceae</taxon>
        <taxon>Bacillus</taxon>
    </lineage>
</organism>
<dbReference type="CDD" id="cd03294">
    <property type="entry name" value="ABC_Pro_Gly_Betaine"/>
    <property type="match status" value="1"/>
</dbReference>
<comment type="subcellular location">
    <subcellularLocation>
        <location evidence="8">Cell inner membrane</location>
        <topology evidence="8">Peripheral membrane protein</topology>
    </subcellularLocation>
</comment>